<dbReference type="GO" id="GO:0016616">
    <property type="term" value="F:oxidoreductase activity, acting on the CH-OH group of donors, NAD or NADP as acceptor"/>
    <property type="evidence" value="ECO:0007669"/>
    <property type="project" value="InterPro"/>
</dbReference>
<dbReference type="GO" id="GO:0006694">
    <property type="term" value="P:steroid biosynthetic process"/>
    <property type="evidence" value="ECO:0007669"/>
    <property type="project" value="InterPro"/>
</dbReference>
<sequence length="253" mass="27979">MFGNCYPIAGDASKVRFLKSLPYADTRLVLFQAEIYNPDDFDHAIKGCETVLHLVTPKRHIQNSQFKNITDAALAAVKSTATSCIQSGTVKRLIYTSSLSAAYPVKIDGSGFKDFVDETCWTPPNLSFPFPDDIYKDHVNSKTSVEKEILSYDGKLDVVTLTCCGLPGGETILNHAPGNMWVCISQLTDWKEAYNALKFVEDFLGIIPVVHVDDACEAHIFCMGNPSISGRFFCPSGYVSTADISNYFQKNYP</sequence>
<evidence type="ECO:0000313" key="4">
    <source>
        <dbReference type="EMBL" id="GKU87958.1"/>
    </source>
</evidence>
<feature type="domain" description="3-beta hydroxysteroid dehydrogenase/isomerase" evidence="3">
    <location>
        <begin position="30"/>
        <end position="107"/>
    </location>
</feature>
<dbReference type="SUPFAM" id="SSF51735">
    <property type="entry name" value="NAD(P)-binding Rossmann-fold domains"/>
    <property type="match status" value="1"/>
</dbReference>
<dbReference type="InterPro" id="IPR002225">
    <property type="entry name" value="3Beta_OHSteriod_DH/Estase"/>
</dbReference>
<proteinExistence type="predicted"/>
<keyword evidence="5" id="KW-1185">Reference proteome</keyword>
<keyword evidence="2" id="KW-0560">Oxidoreductase</keyword>
<dbReference type="AlphaFoldDB" id="A0AAV5HQD3"/>
<protein>
    <recommendedName>
        <fullName evidence="3">3-beta hydroxysteroid dehydrogenase/isomerase domain-containing protein</fullName>
    </recommendedName>
</protein>
<accession>A0AAV5HQD3</accession>
<reference evidence="4 5" key="1">
    <citation type="journal article" date="2021" name="Commun. Biol.">
        <title>The genome of Shorea leprosula (Dipterocarpaceae) highlights the ecological relevance of drought in aseasonal tropical rainforests.</title>
        <authorList>
            <person name="Ng K.K.S."/>
            <person name="Kobayashi M.J."/>
            <person name="Fawcett J.A."/>
            <person name="Hatakeyama M."/>
            <person name="Paape T."/>
            <person name="Ng C.H."/>
            <person name="Ang C.C."/>
            <person name="Tnah L.H."/>
            <person name="Lee C.T."/>
            <person name="Nishiyama T."/>
            <person name="Sese J."/>
            <person name="O'Brien M.J."/>
            <person name="Copetti D."/>
            <person name="Mohd Noor M.I."/>
            <person name="Ong R.C."/>
            <person name="Putra M."/>
            <person name="Sireger I.Z."/>
            <person name="Indrioko S."/>
            <person name="Kosugi Y."/>
            <person name="Izuno A."/>
            <person name="Isagi Y."/>
            <person name="Lee S.L."/>
            <person name="Shimizu K.K."/>
        </authorList>
    </citation>
    <scope>NUCLEOTIDE SEQUENCE [LARGE SCALE GENOMIC DNA]</scope>
    <source>
        <strain evidence="4">214</strain>
    </source>
</reference>
<dbReference type="InterPro" id="IPR036291">
    <property type="entry name" value="NAD(P)-bd_dom_sf"/>
</dbReference>
<evidence type="ECO:0000313" key="5">
    <source>
        <dbReference type="Proteomes" id="UP001054252"/>
    </source>
</evidence>
<evidence type="ECO:0000256" key="1">
    <source>
        <dbReference type="ARBA" id="ARBA00022857"/>
    </source>
</evidence>
<dbReference type="PANTHER" id="PTHR10366">
    <property type="entry name" value="NAD DEPENDENT EPIMERASE/DEHYDRATASE"/>
    <property type="match status" value="1"/>
</dbReference>
<dbReference type="EMBL" id="BPVZ01000002">
    <property type="protein sequence ID" value="GKU87958.1"/>
    <property type="molecule type" value="Genomic_DNA"/>
</dbReference>
<gene>
    <name evidence="4" type="ORF">SLEP1_g2283</name>
</gene>
<dbReference type="Proteomes" id="UP001054252">
    <property type="component" value="Unassembled WGS sequence"/>
</dbReference>
<organism evidence="4 5">
    <name type="scientific">Rubroshorea leprosula</name>
    <dbReference type="NCBI Taxonomy" id="152421"/>
    <lineage>
        <taxon>Eukaryota</taxon>
        <taxon>Viridiplantae</taxon>
        <taxon>Streptophyta</taxon>
        <taxon>Embryophyta</taxon>
        <taxon>Tracheophyta</taxon>
        <taxon>Spermatophyta</taxon>
        <taxon>Magnoliopsida</taxon>
        <taxon>eudicotyledons</taxon>
        <taxon>Gunneridae</taxon>
        <taxon>Pentapetalae</taxon>
        <taxon>rosids</taxon>
        <taxon>malvids</taxon>
        <taxon>Malvales</taxon>
        <taxon>Dipterocarpaceae</taxon>
        <taxon>Rubroshorea</taxon>
    </lineage>
</organism>
<comment type="caution">
    <text evidence="4">The sequence shown here is derived from an EMBL/GenBank/DDBJ whole genome shotgun (WGS) entry which is preliminary data.</text>
</comment>
<keyword evidence="1" id="KW-0521">NADP</keyword>
<dbReference type="Gene3D" id="3.40.50.720">
    <property type="entry name" value="NAD(P)-binding Rossmann-like Domain"/>
    <property type="match status" value="1"/>
</dbReference>
<dbReference type="InterPro" id="IPR050425">
    <property type="entry name" value="NAD(P)_dehydrat-like"/>
</dbReference>
<dbReference type="Pfam" id="PF01073">
    <property type="entry name" value="3Beta_HSD"/>
    <property type="match status" value="1"/>
</dbReference>
<name>A0AAV5HQD3_9ROSI</name>
<evidence type="ECO:0000256" key="2">
    <source>
        <dbReference type="ARBA" id="ARBA00023002"/>
    </source>
</evidence>
<evidence type="ECO:0000259" key="3">
    <source>
        <dbReference type="Pfam" id="PF01073"/>
    </source>
</evidence>
<dbReference type="PANTHER" id="PTHR10366:SF696">
    <property type="entry name" value="OS07G0601900 PROTEIN"/>
    <property type="match status" value="1"/>
</dbReference>